<dbReference type="VEuPathDB" id="TriTrypDB:LmjF.29.1970"/>
<dbReference type="PROSITE" id="PS50172">
    <property type="entry name" value="BRCT"/>
    <property type="match status" value="1"/>
</dbReference>
<keyword evidence="3" id="KW-1185">Reference proteome</keyword>
<dbReference type="KEGG" id="lma:LMJF_29_1970"/>
<dbReference type="VEuPathDB" id="TriTrypDB:LMJLV39_290027400"/>
<gene>
    <name evidence="2" type="ORF">LMJF_29_1970</name>
</gene>
<dbReference type="VEuPathDB" id="TriTrypDB:LMJFC_290029000"/>
<dbReference type="Proteomes" id="UP000000542">
    <property type="component" value="Chromosome 29"/>
</dbReference>
<dbReference type="InParanoid" id="E9AE58"/>
<dbReference type="GeneID" id="12981058"/>
<protein>
    <recommendedName>
        <fullName evidence="1">BRCT domain-containing protein</fullName>
    </recommendedName>
</protein>
<dbReference type="InterPro" id="IPR001357">
    <property type="entry name" value="BRCT_dom"/>
</dbReference>
<dbReference type="RefSeq" id="XP_003722279.1">
    <property type="nucleotide sequence ID" value="XM_003722231.1"/>
</dbReference>
<sequence>MSLLSDRAVVEHQLQRQGGEVLANPTRIRSLLIAKNVSKTKLAHWVPLRESKPVYVSAKYVSAGVAHPQWLVDGVEAVAVLLWAPRHMRYGSRSCKAKLTQLLDTDEDARHDPLHGDEPTLLPLHCRACPPEGGTRACTFRC</sequence>
<proteinExistence type="predicted"/>
<dbReference type="Gene3D" id="3.40.50.10190">
    <property type="entry name" value="BRCT domain"/>
    <property type="match status" value="1"/>
</dbReference>
<reference evidence="2 3" key="1">
    <citation type="journal article" date="2005" name="Science">
        <title>The genome of the kinetoplastid parasite, Leishmania major.</title>
        <authorList>
            <person name="Ivens A.C."/>
            <person name="Peacock C.S."/>
            <person name="Worthey E.A."/>
            <person name="Murphy L."/>
            <person name="Aggarwal G."/>
            <person name="Berriman M."/>
            <person name="Sisk E."/>
            <person name="Rajandream M.A."/>
            <person name="Adlem E."/>
            <person name="Aert R."/>
            <person name="Anupama A."/>
            <person name="Apostolou Z."/>
            <person name="Attipoe P."/>
            <person name="Bason N."/>
            <person name="Bauser C."/>
            <person name="Beck A."/>
            <person name="Beverley S.M."/>
            <person name="Bianchettin G."/>
            <person name="Borzym K."/>
            <person name="Bothe G."/>
            <person name="Bruschi C.V."/>
            <person name="Collins M."/>
            <person name="Cadag E."/>
            <person name="Ciarloni L."/>
            <person name="Clayton C."/>
            <person name="Coulson R.M."/>
            <person name="Cronin A."/>
            <person name="Cruz A.K."/>
            <person name="Davies R.M."/>
            <person name="De Gaudenzi J."/>
            <person name="Dobson D.E."/>
            <person name="Duesterhoeft A."/>
            <person name="Fazelina G."/>
            <person name="Fosker N."/>
            <person name="Frasch A.C."/>
            <person name="Fraser A."/>
            <person name="Fuchs M."/>
            <person name="Gabel C."/>
            <person name="Goble A."/>
            <person name="Goffeau A."/>
            <person name="Harris D."/>
            <person name="Hertz-Fowler C."/>
            <person name="Hilbert H."/>
            <person name="Horn D."/>
            <person name="Huang Y."/>
            <person name="Klages S."/>
            <person name="Knights A."/>
            <person name="Kube M."/>
            <person name="Larke N."/>
            <person name="Litvin L."/>
            <person name="Lord A."/>
            <person name="Louie T."/>
            <person name="Marra M."/>
            <person name="Masuy D."/>
            <person name="Matthews K."/>
            <person name="Michaeli S."/>
            <person name="Mottram J.C."/>
            <person name="Muller-Auer S."/>
            <person name="Munden H."/>
            <person name="Nelson S."/>
            <person name="Norbertczak H."/>
            <person name="Oliver K."/>
            <person name="O'neil S."/>
            <person name="Pentony M."/>
            <person name="Pohl T.M."/>
            <person name="Price C."/>
            <person name="Purnelle B."/>
            <person name="Quail M.A."/>
            <person name="Rabbinowitsch E."/>
            <person name="Reinhardt R."/>
            <person name="Rieger M."/>
            <person name="Rinta J."/>
            <person name="Robben J."/>
            <person name="Robertson L."/>
            <person name="Ruiz J.C."/>
            <person name="Rutter S."/>
            <person name="Saunders D."/>
            <person name="Schafer M."/>
            <person name="Schein J."/>
            <person name="Schwartz D.C."/>
            <person name="Seeger K."/>
            <person name="Seyler A."/>
            <person name="Sharp S."/>
            <person name="Shin H."/>
            <person name="Sivam D."/>
            <person name="Squares R."/>
            <person name="Squares S."/>
            <person name="Tosato V."/>
            <person name="Vogt C."/>
            <person name="Volckaert G."/>
            <person name="Wambutt R."/>
            <person name="Warren T."/>
            <person name="Wedler H."/>
            <person name="Woodward J."/>
            <person name="Zhou S."/>
            <person name="Zimmermann W."/>
            <person name="Smith D.F."/>
            <person name="Blackwell J.M."/>
            <person name="Stuart K.D."/>
            <person name="Barrell B."/>
            <person name="Myler P.J."/>
        </authorList>
    </citation>
    <scope>NUCLEOTIDE SEQUENCE [LARGE SCALE GENOMIC DNA]</scope>
    <source>
        <strain evidence="3">MHOM/IL/81/Friedlin</strain>
    </source>
</reference>
<dbReference type="VEuPathDB" id="TriTrypDB:LMJSD75_290027600"/>
<evidence type="ECO:0000313" key="3">
    <source>
        <dbReference type="Proteomes" id="UP000000542"/>
    </source>
</evidence>
<name>E9AE58_LEIMA</name>
<evidence type="ECO:0000259" key="1">
    <source>
        <dbReference type="PROSITE" id="PS50172"/>
    </source>
</evidence>
<dbReference type="STRING" id="5664.E9AE58"/>
<dbReference type="InterPro" id="IPR036420">
    <property type="entry name" value="BRCT_dom_sf"/>
</dbReference>
<accession>E9AE58</accession>
<dbReference type="HOGENOM" id="CLU_1819551_0_0_1"/>
<feature type="domain" description="BRCT" evidence="1">
    <location>
        <begin position="1"/>
        <end position="76"/>
    </location>
</feature>
<dbReference type="AlphaFoldDB" id="E9AE58"/>
<organism evidence="2 3">
    <name type="scientific">Leishmania major</name>
    <dbReference type="NCBI Taxonomy" id="5664"/>
    <lineage>
        <taxon>Eukaryota</taxon>
        <taxon>Discoba</taxon>
        <taxon>Euglenozoa</taxon>
        <taxon>Kinetoplastea</taxon>
        <taxon>Metakinetoplastina</taxon>
        <taxon>Trypanosomatida</taxon>
        <taxon>Trypanosomatidae</taxon>
        <taxon>Leishmaniinae</taxon>
        <taxon>Leishmania</taxon>
    </lineage>
</organism>
<evidence type="ECO:0000313" key="2">
    <source>
        <dbReference type="EMBL" id="CBZ12537.1"/>
    </source>
</evidence>
<reference evidence="2 3" key="2">
    <citation type="journal article" date="2011" name="Genome Res.">
        <title>Chromosome and gene copy number variation allow major structural change between species and strains of Leishmania.</title>
        <authorList>
            <person name="Rogers M.B."/>
            <person name="Hilley J.D."/>
            <person name="Dickens N.J."/>
            <person name="Wilkes J."/>
            <person name="Bates P.A."/>
            <person name="Depledge D.P."/>
            <person name="Harris D."/>
            <person name="Her Y."/>
            <person name="Herzyk P."/>
            <person name="Imamura H."/>
            <person name="Otto T.D."/>
            <person name="Sanders M."/>
            <person name="Seeger K."/>
            <person name="Dujardin J.C."/>
            <person name="Berriman M."/>
            <person name="Smith D.F."/>
            <person name="Hertz-Fowler C."/>
            <person name="Mottram J.C."/>
        </authorList>
    </citation>
    <scope>NUCLEOTIDE SEQUENCE [LARGE SCALE GENOMIC DNA]</scope>
    <source>
        <strain evidence="3">MHOM/IL/81/Friedlin</strain>
    </source>
</reference>
<dbReference type="EMBL" id="FR796425">
    <property type="protein sequence ID" value="CBZ12537.1"/>
    <property type="molecule type" value="Genomic_DNA"/>
</dbReference>